<reference evidence="3" key="1">
    <citation type="submission" date="2021-02" db="EMBL/GenBank/DDBJ databases">
        <authorList>
            <person name="Nowell W R."/>
        </authorList>
    </citation>
    <scope>NUCLEOTIDE SEQUENCE</scope>
</reference>
<feature type="transmembrane region" description="Helical" evidence="2">
    <location>
        <begin position="27"/>
        <end position="54"/>
    </location>
</feature>
<name>A0A819QNN8_9BILA</name>
<accession>A0A819QNN8</accession>
<proteinExistence type="predicted"/>
<evidence type="ECO:0000313" key="4">
    <source>
        <dbReference type="Proteomes" id="UP000663881"/>
    </source>
</evidence>
<dbReference type="AlphaFoldDB" id="A0A819QNN8"/>
<evidence type="ECO:0000313" key="3">
    <source>
        <dbReference type="EMBL" id="CAF4034073.1"/>
    </source>
</evidence>
<gene>
    <name evidence="3" type="ORF">OKA104_LOCUS31750</name>
</gene>
<feature type="region of interest" description="Disordered" evidence="1">
    <location>
        <begin position="116"/>
        <end position="135"/>
    </location>
</feature>
<feature type="compositionally biased region" description="Basic and acidic residues" evidence="1">
    <location>
        <begin position="120"/>
        <end position="129"/>
    </location>
</feature>
<protein>
    <submittedName>
        <fullName evidence="3">Uncharacterized protein</fullName>
    </submittedName>
</protein>
<dbReference type="Proteomes" id="UP000663881">
    <property type="component" value="Unassembled WGS sequence"/>
</dbReference>
<organism evidence="3 4">
    <name type="scientific">Adineta steineri</name>
    <dbReference type="NCBI Taxonomy" id="433720"/>
    <lineage>
        <taxon>Eukaryota</taxon>
        <taxon>Metazoa</taxon>
        <taxon>Spiralia</taxon>
        <taxon>Gnathifera</taxon>
        <taxon>Rotifera</taxon>
        <taxon>Eurotatoria</taxon>
        <taxon>Bdelloidea</taxon>
        <taxon>Adinetida</taxon>
        <taxon>Adinetidae</taxon>
        <taxon>Adineta</taxon>
    </lineage>
</organism>
<comment type="caution">
    <text evidence="3">The sequence shown here is derived from an EMBL/GenBank/DDBJ whole genome shotgun (WGS) entry which is preliminary data.</text>
</comment>
<keyword evidence="2" id="KW-1133">Transmembrane helix</keyword>
<keyword evidence="2" id="KW-0812">Transmembrane</keyword>
<dbReference type="EMBL" id="CAJOAY010003668">
    <property type="protein sequence ID" value="CAF4034073.1"/>
    <property type="molecule type" value="Genomic_DNA"/>
</dbReference>
<keyword evidence="2" id="KW-0472">Membrane</keyword>
<evidence type="ECO:0000256" key="2">
    <source>
        <dbReference type="SAM" id="Phobius"/>
    </source>
</evidence>
<evidence type="ECO:0000256" key="1">
    <source>
        <dbReference type="SAM" id="MobiDB-lite"/>
    </source>
</evidence>
<sequence>MPNIQGATNNEKGFGAWLRRRQEWLGCLLASCCTASGLITIVSIVILSLIPIYISTRDDTAINKGKTLRVTFSTSFSASTHTSRPVFLNMQGFAEQVQTAANIKSGTLTTNNMQIANGAESRRRRDISPRDTSNNPTLAGDFLQVDFLVSNPKICGSFINSTCVTKSFSKVTNALGSLGTFNAIIEIEGSAPFGLQVKFYSLTTQITTTPCTSSINCNSASGGGTCQPIGGGNIGYTCTDCSFGANVPNGACPGTPCTSSINCNSASGGGTCQPIAGGNIGYTCIGCTYSPNVTNGACPGTPCTSSINCNSASGGGTCQPIGGGNTGYTCIGCTYSPNVTNGACPGTPCTSSINCNSASGGGTCQPIAGGNTGYTCIGCTYSANVTNGACPGTPCTSSINCNSASGGGTCQPIGGGSVGYTCIGCNTGVNVTGGACPAPGLCSAVCCAAAYPAPYCIACFDSNNGGALAYCVYYSSYAFTYPASTTCRGYGLLTVSDGSIPGATGSATCPGGVYTGYTALPSS</sequence>